<evidence type="ECO:0000313" key="2">
    <source>
        <dbReference type="EMBL" id="MDP5273211.1"/>
    </source>
</evidence>
<feature type="region of interest" description="Disordered" evidence="1">
    <location>
        <begin position="129"/>
        <end position="152"/>
    </location>
</feature>
<dbReference type="RefSeq" id="WP_305990495.1">
    <property type="nucleotide sequence ID" value="NZ_JAVAMP010000001.1"/>
</dbReference>
<organism evidence="2 3">
    <name type="scientific">Chengkuizengella axinellae</name>
    <dbReference type="NCBI Taxonomy" id="3064388"/>
    <lineage>
        <taxon>Bacteria</taxon>
        <taxon>Bacillati</taxon>
        <taxon>Bacillota</taxon>
        <taxon>Bacilli</taxon>
        <taxon>Bacillales</taxon>
        <taxon>Paenibacillaceae</taxon>
        <taxon>Chengkuizengella</taxon>
    </lineage>
</organism>
<evidence type="ECO:0000256" key="1">
    <source>
        <dbReference type="SAM" id="MobiDB-lite"/>
    </source>
</evidence>
<feature type="region of interest" description="Disordered" evidence="1">
    <location>
        <begin position="63"/>
        <end position="114"/>
    </location>
</feature>
<accession>A0ABT9IV36</accession>
<keyword evidence="3" id="KW-1185">Reference proteome</keyword>
<evidence type="ECO:0000313" key="3">
    <source>
        <dbReference type="Proteomes" id="UP001231941"/>
    </source>
</evidence>
<comment type="caution">
    <text evidence="2">The sequence shown here is derived from an EMBL/GenBank/DDBJ whole genome shotgun (WGS) entry which is preliminary data.</text>
</comment>
<dbReference type="Proteomes" id="UP001231941">
    <property type="component" value="Unassembled WGS sequence"/>
</dbReference>
<name>A0ABT9IV36_9BACL</name>
<feature type="compositionally biased region" description="Basic and acidic residues" evidence="1">
    <location>
        <begin position="83"/>
        <end position="92"/>
    </location>
</feature>
<proteinExistence type="predicted"/>
<gene>
    <name evidence="2" type="ORF">Q5Y73_03775</name>
</gene>
<feature type="compositionally biased region" description="Basic and acidic residues" evidence="1">
    <location>
        <begin position="129"/>
        <end position="143"/>
    </location>
</feature>
<dbReference type="EMBL" id="JAVAMP010000001">
    <property type="protein sequence ID" value="MDP5273211.1"/>
    <property type="molecule type" value="Genomic_DNA"/>
</dbReference>
<sequence length="152" mass="18030">MRDYKAEFEQEVNELIARDIVDRNERMKAVEAITDAYIDSIGEPPDSVQLERLADYILKEELTDPDPDKITNTEYPFMSEWQMETREKREIPNKGIEYEASADGRDYGIPKRRKRTEYENRFVDKKAIASNKERQERYRRDSRNGPVVSYVV</sequence>
<reference evidence="2 3" key="1">
    <citation type="submission" date="2023-08" db="EMBL/GenBank/DDBJ databases">
        <authorList>
            <person name="Park J.-S."/>
        </authorList>
    </citation>
    <scope>NUCLEOTIDE SEQUENCE [LARGE SCALE GENOMIC DNA]</scope>
    <source>
        <strain evidence="2 3">2205SS18-9</strain>
    </source>
</reference>
<protein>
    <submittedName>
        <fullName evidence="2">Uncharacterized protein</fullName>
    </submittedName>
</protein>